<dbReference type="PANTHER" id="PTHR47143:SF1">
    <property type="entry name" value="ION_TRANS DOMAIN-CONTAINING PROTEIN"/>
    <property type="match status" value="1"/>
</dbReference>
<evidence type="ECO:0000256" key="10">
    <source>
        <dbReference type="ARBA" id="ARBA00023303"/>
    </source>
</evidence>
<evidence type="ECO:0000256" key="7">
    <source>
        <dbReference type="ARBA" id="ARBA00023065"/>
    </source>
</evidence>
<dbReference type="EMBL" id="CAXLJM020000095">
    <property type="protein sequence ID" value="CAL8132948.1"/>
    <property type="molecule type" value="Genomic_DNA"/>
</dbReference>
<keyword evidence="8 11" id="KW-0472">Membrane</keyword>
<dbReference type="InterPro" id="IPR005821">
    <property type="entry name" value="Ion_trans_dom"/>
</dbReference>
<keyword evidence="7" id="KW-0406">Ion transport</keyword>
<evidence type="ECO:0000256" key="4">
    <source>
        <dbReference type="ARBA" id="ARBA00022737"/>
    </source>
</evidence>
<evidence type="ECO:0000256" key="1">
    <source>
        <dbReference type="ARBA" id="ARBA00004141"/>
    </source>
</evidence>
<keyword evidence="10" id="KW-0407">Ion channel</keyword>
<keyword evidence="4" id="KW-0677">Repeat</keyword>
<sequence>MFIITFAMILVAFMLSLQILMPEKDEFNDNPWSFIRLLSMMSGEINYDNLFHDQPDGDDFQLPFPISTKLLFAVFISIVTLILCNLLIGLTVSDIQSLQSDAALHSLSIQVDEIYLMESFLMSHSLQELFRKFGKHSWLRYFLVTQQHDNPDTK</sequence>
<proteinExistence type="predicted"/>
<dbReference type="Pfam" id="PF00520">
    <property type="entry name" value="Ion_trans"/>
    <property type="match status" value="1"/>
</dbReference>
<comment type="caution">
    <text evidence="14">The sequence shown here is derived from an EMBL/GenBank/DDBJ whole genome shotgun (WGS) entry which is preliminary data.</text>
</comment>
<feature type="signal peptide" evidence="12">
    <location>
        <begin position="1"/>
        <end position="16"/>
    </location>
</feature>
<protein>
    <recommendedName>
        <fullName evidence="13">Ion transport domain-containing protein</fullName>
    </recommendedName>
</protein>
<keyword evidence="5 11" id="KW-1133">Transmembrane helix</keyword>
<evidence type="ECO:0000313" key="15">
    <source>
        <dbReference type="Proteomes" id="UP001642540"/>
    </source>
</evidence>
<dbReference type="Proteomes" id="UP001642540">
    <property type="component" value="Unassembled WGS sequence"/>
</dbReference>
<dbReference type="PANTHER" id="PTHR47143">
    <property type="entry name" value="TRANSIENT RECEPTOR POTENTIAL CATION CHANNEL PROTEIN PAINLESS"/>
    <property type="match status" value="1"/>
</dbReference>
<evidence type="ECO:0000259" key="13">
    <source>
        <dbReference type="Pfam" id="PF00520"/>
    </source>
</evidence>
<feature type="transmembrane region" description="Helical" evidence="11">
    <location>
        <begin position="70"/>
        <end position="90"/>
    </location>
</feature>
<accession>A0ABP1RQ37</accession>
<evidence type="ECO:0000256" key="3">
    <source>
        <dbReference type="ARBA" id="ARBA00022692"/>
    </source>
</evidence>
<evidence type="ECO:0000256" key="9">
    <source>
        <dbReference type="ARBA" id="ARBA00023180"/>
    </source>
</evidence>
<dbReference type="InterPro" id="IPR052076">
    <property type="entry name" value="TRP_cation_channel"/>
</dbReference>
<reference evidence="14 15" key="1">
    <citation type="submission" date="2024-08" db="EMBL/GenBank/DDBJ databases">
        <authorList>
            <person name="Cucini C."/>
            <person name="Frati F."/>
        </authorList>
    </citation>
    <scope>NUCLEOTIDE SEQUENCE [LARGE SCALE GENOMIC DNA]</scope>
</reference>
<evidence type="ECO:0000256" key="12">
    <source>
        <dbReference type="SAM" id="SignalP"/>
    </source>
</evidence>
<evidence type="ECO:0000256" key="11">
    <source>
        <dbReference type="SAM" id="Phobius"/>
    </source>
</evidence>
<dbReference type="Gene3D" id="1.10.287.70">
    <property type="match status" value="1"/>
</dbReference>
<evidence type="ECO:0000256" key="6">
    <source>
        <dbReference type="ARBA" id="ARBA00023043"/>
    </source>
</evidence>
<evidence type="ECO:0000256" key="5">
    <source>
        <dbReference type="ARBA" id="ARBA00022989"/>
    </source>
</evidence>
<feature type="chain" id="PRO_5046295650" description="Ion transport domain-containing protein" evidence="12">
    <location>
        <begin position="17"/>
        <end position="154"/>
    </location>
</feature>
<keyword evidence="2" id="KW-0813">Transport</keyword>
<feature type="domain" description="Ion transport" evidence="13">
    <location>
        <begin position="3"/>
        <end position="102"/>
    </location>
</feature>
<evidence type="ECO:0000256" key="2">
    <source>
        <dbReference type="ARBA" id="ARBA00022448"/>
    </source>
</evidence>
<comment type="subcellular location">
    <subcellularLocation>
        <location evidence="1">Membrane</location>
        <topology evidence="1">Multi-pass membrane protein</topology>
    </subcellularLocation>
</comment>
<keyword evidence="15" id="KW-1185">Reference proteome</keyword>
<keyword evidence="9" id="KW-0325">Glycoprotein</keyword>
<keyword evidence="12" id="KW-0732">Signal</keyword>
<organism evidence="14 15">
    <name type="scientific">Orchesella dallaii</name>
    <dbReference type="NCBI Taxonomy" id="48710"/>
    <lineage>
        <taxon>Eukaryota</taxon>
        <taxon>Metazoa</taxon>
        <taxon>Ecdysozoa</taxon>
        <taxon>Arthropoda</taxon>
        <taxon>Hexapoda</taxon>
        <taxon>Collembola</taxon>
        <taxon>Entomobryomorpha</taxon>
        <taxon>Entomobryoidea</taxon>
        <taxon>Orchesellidae</taxon>
        <taxon>Orchesellinae</taxon>
        <taxon>Orchesella</taxon>
    </lineage>
</organism>
<gene>
    <name evidence="14" type="ORF">ODALV1_LOCUS24838</name>
</gene>
<keyword evidence="3 11" id="KW-0812">Transmembrane</keyword>
<keyword evidence="6" id="KW-0040">ANK repeat</keyword>
<evidence type="ECO:0000313" key="14">
    <source>
        <dbReference type="EMBL" id="CAL8132948.1"/>
    </source>
</evidence>
<evidence type="ECO:0000256" key="8">
    <source>
        <dbReference type="ARBA" id="ARBA00023136"/>
    </source>
</evidence>
<name>A0ABP1RQ37_9HEXA</name>